<feature type="non-terminal residue" evidence="2">
    <location>
        <position position="1"/>
    </location>
</feature>
<proteinExistence type="predicted"/>
<dbReference type="InterPro" id="IPR036515">
    <property type="entry name" value="Transposase_17_sf"/>
</dbReference>
<dbReference type="EMBL" id="SSDS01000098">
    <property type="protein sequence ID" value="TXG75865.1"/>
    <property type="molecule type" value="Genomic_DNA"/>
</dbReference>
<dbReference type="InterPro" id="IPR002686">
    <property type="entry name" value="Transposase_17"/>
</dbReference>
<organism evidence="2 3">
    <name type="scientific">Candidatus Dojkabacteria bacterium</name>
    <dbReference type="NCBI Taxonomy" id="2099670"/>
    <lineage>
        <taxon>Bacteria</taxon>
        <taxon>Candidatus Dojkabacteria</taxon>
    </lineage>
</organism>
<evidence type="ECO:0000259" key="1">
    <source>
        <dbReference type="Pfam" id="PF01797"/>
    </source>
</evidence>
<dbReference type="AlphaFoldDB" id="A0A5C7J2W7"/>
<dbReference type="Pfam" id="PF01797">
    <property type="entry name" value="Y1_Tnp"/>
    <property type="match status" value="1"/>
</dbReference>
<dbReference type="GO" id="GO:0004803">
    <property type="term" value="F:transposase activity"/>
    <property type="evidence" value="ECO:0007669"/>
    <property type="project" value="InterPro"/>
</dbReference>
<dbReference type="GO" id="GO:0003677">
    <property type="term" value="F:DNA binding"/>
    <property type="evidence" value="ECO:0007669"/>
    <property type="project" value="InterPro"/>
</dbReference>
<dbReference type="Proteomes" id="UP000321026">
    <property type="component" value="Unassembled WGS sequence"/>
</dbReference>
<evidence type="ECO:0000313" key="3">
    <source>
        <dbReference type="Proteomes" id="UP000321026"/>
    </source>
</evidence>
<gene>
    <name evidence="2" type="ORF">E6Q11_06320</name>
</gene>
<protein>
    <submittedName>
        <fullName evidence="2">IS200/IS605 family transposase</fullName>
    </submittedName>
</protein>
<dbReference type="SUPFAM" id="SSF143422">
    <property type="entry name" value="Transposase IS200-like"/>
    <property type="match status" value="1"/>
</dbReference>
<accession>A0A5C7J2W7</accession>
<evidence type="ECO:0000313" key="2">
    <source>
        <dbReference type="EMBL" id="TXG75865.1"/>
    </source>
</evidence>
<dbReference type="Gene3D" id="3.30.70.1290">
    <property type="entry name" value="Transposase IS200-like"/>
    <property type="match status" value="1"/>
</dbReference>
<reference evidence="2 3" key="1">
    <citation type="submission" date="2018-09" db="EMBL/GenBank/DDBJ databases">
        <title>Metagenome Assembled Genomes from an Advanced Water Purification Facility.</title>
        <authorList>
            <person name="Stamps B.W."/>
            <person name="Spear J.R."/>
        </authorList>
    </citation>
    <scope>NUCLEOTIDE SEQUENCE [LARGE SCALE GENOMIC DNA]</scope>
    <source>
        <strain evidence="2">Bin_63_2</strain>
    </source>
</reference>
<comment type="caution">
    <text evidence="2">The sequence shown here is derived from an EMBL/GenBank/DDBJ whole genome shotgun (WGS) entry which is preliminary data.</text>
</comment>
<dbReference type="PANTHER" id="PTHR33360:SF2">
    <property type="entry name" value="TRANSPOSASE FOR INSERTION SEQUENCE ELEMENT IS200"/>
    <property type="match status" value="1"/>
</dbReference>
<dbReference type="PANTHER" id="PTHR33360">
    <property type="entry name" value="TRANSPOSASE FOR INSERTION SEQUENCE ELEMENT IS200"/>
    <property type="match status" value="1"/>
</dbReference>
<feature type="domain" description="Transposase IS200-like" evidence="1">
    <location>
        <begin position="1"/>
        <end position="54"/>
    </location>
</feature>
<dbReference type="GO" id="GO:0006313">
    <property type="term" value="P:DNA transposition"/>
    <property type="evidence" value="ECO:0007669"/>
    <property type="project" value="InterPro"/>
</dbReference>
<sequence>VVRLLKSNSAKALNQKFPFLRTTYWGTRSVWSAGYFCSTIGVNESTIRRYIENQGKEEAGQNNLELF</sequence>
<name>A0A5C7J2W7_9BACT</name>